<feature type="compositionally biased region" description="Low complexity" evidence="1">
    <location>
        <begin position="98"/>
        <end position="114"/>
    </location>
</feature>
<feature type="compositionally biased region" description="Polar residues" evidence="1">
    <location>
        <begin position="132"/>
        <end position="142"/>
    </location>
</feature>
<reference evidence="2 3" key="1">
    <citation type="submission" date="2016-12" db="EMBL/GenBank/DDBJ databases">
        <title>The genomes of Aspergillus section Nigri reveals drivers in fungal speciation.</title>
        <authorList>
            <consortium name="DOE Joint Genome Institute"/>
            <person name="Vesth T.C."/>
            <person name="Nybo J."/>
            <person name="Theobald S."/>
            <person name="Brandl J."/>
            <person name="Frisvad J.C."/>
            <person name="Nielsen K.F."/>
            <person name="Lyhne E.K."/>
            <person name="Kogle M.E."/>
            <person name="Kuo A."/>
            <person name="Riley R."/>
            <person name="Clum A."/>
            <person name="Nolan M."/>
            <person name="Lipzen A."/>
            <person name="Salamov A."/>
            <person name="Henrissat B."/>
            <person name="Wiebenga A."/>
            <person name="De Vries R.P."/>
            <person name="Grigoriev I.V."/>
            <person name="Mortensen U.H."/>
            <person name="Andersen M.R."/>
            <person name="Baker S.E."/>
        </authorList>
    </citation>
    <scope>NUCLEOTIDE SEQUENCE [LARGE SCALE GENOMIC DNA]</scope>
    <source>
        <strain evidence="2 3">IBT 23096</strain>
    </source>
</reference>
<accession>A0A2I2GPP6</accession>
<evidence type="ECO:0000313" key="2">
    <source>
        <dbReference type="EMBL" id="PLB54851.1"/>
    </source>
</evidence>
<sequence length="195" mass="22361">MAIPALAARIAETTASNVGSSGMESWKNQLRDIRNPEPQLVEVDEVVGGQIGRPTRRHWKNRRGDWFRQAEALRMPLHPQMDFFTETRQARRHAQLIPFASPSIPTSSPPSMSSVDDDRSSGRHEARKRPNVQGSSCVSPNHQPHRIRDKSNDGRQKFRRRRWSDSIMTPDCSPMSVTHRSASCARWKLRRVWAF</sequence>
<keyword evidence="3" id="KW-1185">Reference proteome</keyword>
<evidence type="ECO:0000313" key="3">
    <source>
        <dbReference type="Proteomes" id="UP000234275"/>
    </source>
</evidence>
<dbReference type="VEuPathDB" id="FungiDB:P170DRAFT_470285"/>
<proteinExistence type="predicted"/>
<name>A0A2I2GPP6_9EURO</name>
<protein>
    <submittedName>
        <fullName evidence="2">Uncharacterized protein</fullName>
    </submittedName>
</protein>
<gene>
    <name evidence="2" type="ORF">P170DRAFT_470285</name>
</gene>
<dbReference type="RefSeq" id="XP_024710153.1">
    <property type="nucleotide sequence ID" value="XM_024852735.1"/>
</dbReference>
<dbReference type="EMBL" id="MSFO01000001">
    <property type="protein sequence ID" value="PLB54851.1"/>
    <property type="molecule type" value="Genomic_DNA"/>
</dbReference>
<dbReference type="GeneID" id="36560433"/>
<comment type="caution">
    <text evidence="2">The sequence shown here is derived from an EMBL/GenBank/DDBJ whole genome shotgun (WGS) entry which is preliminary data.</text>
</comment>
<dbReference type="Proteomes" id="UP000234275">
    <property type="component" value="Unassembled WGS sequence"/>
</dbReference>
<dbReference type="AlphaFoldDB" id="A0A2I2GPP6"/>
<feature type="region of interest" description="Disordered" evidence="1">
    <location>
        <begin position="98"/>
        <end position="169"/>
    </location>
</feature>
<organism evidence="2 3">
    <name type="scientific">Aspergillus steynii IBT 23096</name>
    <dbReference type="NCBI Taxonomy" id="1392250"/>
    <lineage>
        <taxon>Eukaryota</taxon>
        <taxon>Fungi</taxon>
        <taxon>Dikarya</taxon>
        <taxon>Ascomycota</taxon>
        <taxon>Pezizomycotina</taxon>
        <taxon>Eurotiomycetes</taxon>
        <taxon>Eurotiomycetidae</taxon>
        <taxon>Eurotiales</taxon>
        <taxon>Aspergillaceae</taxon>
        <taxon>Aspergillus</taxon>
        <taxon>Aspergillus subgen. Circumdati</taxon>
    </lineage>
</organism>
<evidence type="ECO:0000256" key="1">
    <source>
        <dbReference type="SAM" id="MobiDB-lite"/>
    </source>
</evidence>